<gene>
    <name evidence="2" type="ORF">GTP44_23875</name>
</gene>
<proteinExistence type="predicted"/>
<reference evidence="2 3" key="1">
    <citation type="submission" date="2019-12" db="EMBL/GenBank/DDBJ databases">
        <title>Novel species isolated from a subtropical stream in China.</title>
        <authorList>
            <person name="Lu H."/>
        </authorList>
    </citation>
    <scope>NUCLEOTIDE SEQUENCE [LARGE SCALE GENOMIC DNA]</scope>
    <source>
        <strain evidence="2 3">FT50W</strain>
    </source>
</reference>
<dbReference type="Gene3D" id="3.30.9.10">
    <property type="entry name" value="D-Amino Acid Oxidase, subunit A, domain 2"/>
    <property type="match status" value="1"/>
</dbReference>
<dbReference type="Pfam" id="PF01494">
    <property type="entry name" value="FAD_binding_3"/>
    <property type="match status" value="1"/>
</dbReference>
<dbReference type="Proteomes" id="UP000474565">
    <property type="component" value="Unassembled WGS sequence"/>
</dbReference>
<comment type="caution">
    <text evidence="2">The sequence shown here is derived from an EMBL/GenBank/DDBJ whole genome shotgun (WGS) entry which is preliminary data.</text>
</comment>
<organism evidence="2 3">
    <name type="scientific">Duganella lactea</name>
    <dbReference type="NCBI Taxonomy" id="2692173"/>
    <lineage>
        <taxon>Bacteria</taxon>
        <taxon>Pseudomonadati</taxon>
        <taxon>Pseudomonadota</taxon>
        <taxon>Betaproteobacteria</taxon>
        <taxon>Burkholderiales</taxon>
        <taxon>Oxalobacteraceae</taxon>
        <taxon>Telluria group</taxon>
        <taxon>Duganella</taxon>
    </lineage>
</organism>
<dbReference type="RefSeq" id="WP_161021374.1">
    <property type="nucleotide sequence ID" value="NZ_WWCP01000045.1"/>
</dbReference>
<dbReference type="GO" id="GO:0071949">
    <property type="term" value="F:FAD binding"/>
    <property type="evidence" value="ECO:0007669"/>
    <property type="project" value="InterPro"/>
</dbReference>
<evidence type="ECO:0000259" key="1">
    <source>
        <dbReference type="Pfam" id="PF01494"/>
    </source>
</evidence>
<evidence type="ECO:0000313" key="3">
    <source>
        <dbReference type="Proteomes" id="UP000474565"/>
    </source>
</evidence>
<dbReference type="PANTHER" id="PTHR46865:SF2">
    <property type="entry name" value="MONOOXYGENASE"/>
    <property type="match status" value="1"/>
</dbReference>
<dbReference type="PRINTS" id="PR00420">
    <property type="entry name" value="RNGMNOXGNASE"/>
</dbReference>
<dbReference type="Gene3D" id="3.50.50.60">
    <property type="entry name" value="FAD/NAD(P)-binding domain"/>
    <property type="match status" value="1"/>
</dbReference>
<dbReference type="EMBL" id="WWCP01000045">
    <property type="protein sequence ID" value="MYM84973.1"/>
    <property type="molecule type" value="Genomic_DNA"/>
</dbReference>
<dbReference type="InterPro" id="IPR002938">
    <property type="entry name" value="FAD-bd"/>
</dbReference>
<evidence type="ECO:0000313" key="2">
    <source>
        <dbReference type="EMBL" id="MYM84973.1"/>
    </source>
</evidence>
<dbReference type="AlphaFoldDB" id="A0A6L8MSD5"/>
<dbReference type="InterPro" id="IPR051704">
    <property type="entry name" value="FAD_aromatic-hydroxylase"/>
</dbReference>
<feature type="domain" description="FAD-binding" evidence="1">
    <location>
        <begin position="7"/>
        <end position="342"/>
    </location>
</feature>
<sequence length="371" mass="40798">MDTSSPSVLIAGMGVAGLAIARLLRKDGWQTTVVERAASPRMGGQPVDVRGPALDVADQMGILGGLRAVRTRVRGMSVVDSNGVELERNTDWTLGTGALESPDIEVLRDDIMLLLRGGDGYNSEEIFGDSVTGLEQDTNGVEVSFEKSSSRRFDLVIGADGLHSKVRLAAFGDNRRYVRHMGQYLAVFTCPNFMGLDHWQNWYRSEDSNYLAFPVRDNSALRAGIWFNSDEISRDGFSAEDQKHLTANRMAGIGGHVPRLMQEMLQADDFYFSPIAQVHMDNYSNGRVVLLGDACYCASPFSGQGTSLALIGAHILASELRAKERDFGEAFRSYESRMRPFVKINQEIVGLDRADPGYLEAFNKAKSAIVI</sequence>
<dbReference type="SUPFAM" id="SSF51905">
    <property type="entry name" value="FAD/NAD(P)-binding domain"/>
    <property type="match status" value="1"/>
</dbReference>
<dbReference type="InterPro" id="IPR036188">
    <property type="entry name" value="FAD/NAD-bd_sf"/>
</dbReference>
<dbReference type="PANTHER" id="PTHR46865">
    <property type="entry name" value="OXIDOREDUCTASE-RELATED"/>
    <property type="match status" value="1"/>
</dbReference>
<name>A0A6L8MSD5_9BURK</name>
<protein>
    <recommendedName>
        <fullName evidence="1">FAD-binding domain-containing protein</fullName>
    </recommendedName>
</protein>
<accession>A0A6L8MSD5</accession>